<evidence type="ECO:0000256" key="1">
    <source>
        <dbReference type="SAM" id="MobiDB-lite"/>
    </source>
</evidence>
<name>A0ABW7YIF4_STRCE</name>
<gene>
    <name evidence="2" type="ORF">ACIA8P_40990</name>
</gene>
<sequence length="219" mass="20253">MPLFRRAEWPRDHRDELVAGALVGAVVIVLGYASGIGAPSASGEAAVSPTPPPAATAPVSPTPAAPGGSGAQDAGSGAGQFPVGSGALPGYGGVGGGAGYGSGVPAGGVGGIGGVGGAGGTGGVGQPGQSSSPPAGPGSASPTPTPSPSGSTPGDNTCQEGEVTLAQPLLGGLTEPVFGLLDGTDETPEPQPSPCVGIAPVSLTGLLGIDASPQPEATP</sequence>
<evidence type="ECO:0000313" key="2">
    <source>
        <dbReference type="EMBL" id="MFI5680913.1"/>
    </source>
</evidence>
<feature type="compositionally biased region" description="Low complexity" evidence="1">
    <location>
        <begin position="127"/>
        <end position="154"/>
    </location>
</feature>
<comment type="caution">
    <text evidence="2">The sequence shown here is derived from an EMBL/GenBank/DDBJ whole genome shotgun (WGS) entry which is preliminary data.</text>
</comment>
<feature type="region of interest" description="Disordered" evidence="1">
    <location>
        <begin position="40"/>
        <end position="81"/>
    </location>
</feature>
<keyword evidence="3" id="KW-1185">Reference proteome</keyword>
<accession>A0ABW7YIF4</accession>
<dbReference type="RefSeq" id="WP_398661272.1">
    <property type="nucleotide sequence ID" value="NZ_JBITDC010000024.1"/>
</dbReference>
<dbReference type="Proteomes" id="UP001612415">
    <property type="component" value="Unassembled WGS sequence"/>
</dbReference>
<feature type="compositionally biased region" description="Low complexity" evidence="1">
    <location>
        <begin position="71"/>
        <end position="81"/>
    </location>
</feature>
<protein>
    <submittedName>
        <fullName evidence="2">Uncharacterized protein</fullName>
    </submittedName>
</protein>
<feature type="region of interest" description="Disordered" evidence="1">
    <location>
        <begin position="118"/>
        <end position="199"/>
    </location>
</feature>
<organism evidence="2 3">
    <name type="scientific">Streptomyces cellulosae</name>
    <dbReference type="NCBI Taxonomy" id="1968"/>
    <lineage>
        <taxon>Bacteria</taxon>
        <taxon>Bacillati</taxon>
        <taxon>Actinomycetota</taxon>
        <taxon>Actinomycetes</taxon>
        <taxon>Kitasatosporales</taxon>
        <taxon>Streptomycetaceae</taxon>
        <taxon>Streptomyces</taxon>
    </lineage>
</organism>
<proteinExistence type="predicted"/>
<dbReference type="EMBL" id="JBITDC010000024">
    <property type="protein sequence ID" value="MFI5680913.1"/>
    <property type="molecule type" value="Genomic_DNA"/>
</dbReference>
<reference evidence="2 3" key="1">
    <citation type="submission" date="2024-10" db="EMBL/GenBank/DDBJ databases">
        <title>The Natural Products Discovery Center: Release of the First 8490 Sequenced Strains for Exploring Actinobacteria Biosynthetic Diversity.</title>
        <authorList>
            <person name="Kalkreuter E."/>
            <person name="Kautsar S.A."/>
            <person name="Yang D."/>
            <person name="Bader C.D."/>
            <person name="Teijaro C.N."/>
            <person name="Fluegel L."/>
            <person name="Davis C.M."/>
            <person name="Simpson J.R."/>
            <person name="Lauterbach L."/>
            <person name="Steele A.D."/>
            <person name="Gui C."/>
            <person name="Meng S."/>
            <person name="Li G."/>
            <person name="Viehrig K."/>
            <person name="Ye F."/>
            <person name="Su P."/>
            <person name="Kiefer A.F."/>
            <person name="Nichols A."/>
            <person name="Cepeda A.J."/>
            <person name="Yan W."/>
            <person name="Fan B."/>
            <person name="Jiang Y."/>
            <person name="Adhikari A."/>
            <person name="Zheng C.-J."/>
            <person name="Schuster L."/>
            <person name="Cowan T.M."/>
            <person name="Smanski M.J."/>
            <person name="Chevrette M.G."/>
            <person name="De Carvalho L.P.S."/>
            <person name="Shen B."/>
        </authorList>
    </citation>
    <scope>NUCLEOTIDE SEQUENCE [LARGE SCALE GENOMIC DNA]</scope>
    <source>
        <strain evidence="2 3">NPDC051599</strain>
    </source>
</reference>
<feature type="compositionally biased region" description="Pro residues" evidence="1">
    <location>
        <begin position="49"/>
        <end position="64"/>
    </location>
</feature>
<evidence type="ECO:0000313" key="3">
    <source>
        <dbReference type="Proteomes" id="UP001612415"/>
    </source>
</evidence>